<dbReference type="InterPro" id="IPR011005">
    <property type="entry name" value="Dihydropteroate_synth-like_sf"/>
</dbReference>
<dbReference type="PANTHER" id="PTHR20941:SF1">
    <property type="entry name" value="FOLIC ACID SYNTHESIS PROTEIN FOL1"/>
    <property type="match status" value="1"/>
</dbReference>
<evidence type="ECO:0000256" key="15">
    <source>
        <dbReference type="SAM" id="SignalP"/>
    </source>
</evidence>
<dbReference type="GO" id="GO:0005524">
    <property type="term" value="F:ATP binding"/>
    <property type="evidence" value="ECO:0007669"/>
    <property type="project" value="UniProtKB-KW"/>
</dbReference>
<dbReference type="GO" id="GO:0004156">
    <property type="term" value="F:dihydropteroate synthase activity"/>
    <property type="evidence" value="ECO:0007669"/>
    <property type="project" value="UniProtKB-EC"/>
</dbReference>
<dbReference type="InterPro" id="IPR035907">
    <property type="entry name" value="Hppk_sf"/>
</dbReference>
<evidence type="ECO:0000256" key="1">
    <source>
        <dbReference type="ARBA" id="ARBA00000012"/>
    </source>
</evidence>
<evidence type="ECO:0000259" key="16">
    <source>
        <dbReference type="PROSITE" id="PS50972"/>
    </source>
</evidence>
<dbReference type="AlphaFoldDB" id="A0AAD9IDN8"/>
<keyword evidence="18" id="KW-1185">Reference proteome</keyword>
<dbReference type="Pfam" id="PF01288">
    <property type="entry name" value="HPPK"/>
    <property type="match status" value="1"/>
</dbReference>
<evidence type="ECO:0000256" key="3">
    <source>
        <dbReference type="ARBA" id="ARBA00001946"/>
    </source>
</evidence>
<evidence type="ECO:0000256" key="8">
    <source>
        <dbReference type="ARBA" id="ARBA00022723"/>
    </source>
</evidence>
<comment type="cofactor">
    <cofactor evidence="3">
        <name>Mg(2+)</name>
        <dbReference type="ChEBI" id="CHEBI:18420"/>
    </cofactor>
</comment>
<dbReference type="InterPro" id="IPR000550">
    <property type="entry name" value="Hppk"/>
</dbReference>
<keyword evidence="13" id="KW-0289">Folate biosynthesis</keyword>
<keyword evidence="10" id="KW-0418">Kinase</keyword>
<evidence type="ECO:0000256" key="12">
    <source>
        <dbReference type="ARBA" id="ARBA00022842"/>
    </source>
</evidence>
<comment type="pathway">
    <text evidence="4">Cofactor biosynthesis; tetrahydrofolate biosynthesis; 7,8-dihydrofolate from 2-amino-4-hydroxy-6-hydroxymethyl-7,8-dihydropteridine diphosphate and 4-aminobenzoate: step 1/2.</text>
</comment>
<dbReference type="GO" id="GO:0003848">
    <property type="term" value="F:2-amino-4-hydroxy-6-hydroxymethyldihydropteridine diphosphokinase activity"/>
    <property type="evidence" value="ECO:0007669"/>
    <property type="project" value="UniProtKB-EC"/>
</dbReference>
<dbReference type="PROSITE" id="PS00794">
    <property type="entry name" value="HPPK"/>
    <property type="match status" value="1"/>
</dbReference>
<evidence type="ECO:0000256" key="11">
    <source>
        <dbReference type="ARBA" id="ARBA00022840"/>
    </source>
</evidence>
<evidence type="ECO:0000256" key="5">
    <source>
        <dbReference type="ARBA" id="ARBA00005051"/>
    </source>
</evidence>
<evidence type="ECO:0000256" key="2">
    <source>
        <dbReference type="ARBA" id="ARBA00000198"/>
    </source>
</evidence>
<dbReference type="Proteomes" id="UP001255856">
    <property type="component" value="Unassembled WGS sequence"/>
</dbReference>
<evidence type="ECO:0000256" key="10">
    <source>
        <dbReference type="ARBA" id="ARBA00022777"/>
    </source>
</evidence>
<dbReference type="InterPro" id="IPR045031">
    <property type="entry name" value="DHP_synth-like"/>
</dbReference>
<feature type="domain" description="Pterin-binding" evidence="16">
    <location>
        <begin position="158"/>
        <end position="428"/>
    </location>
</feature>
<keyword evidence="9" id="KW-0547">Nucleotide-binding</keyword>
<dbReference type="GO" id="GO:0046654">
    <property type="term" value="P:tetrahydrofolate biosynthetic process"/>
    <property type="evidence" value="ECO:0007669"/>
    <property type="project" value="TreeGrafter"/>
</dbReference>
<feature type="chain" id="PRO_5041925756" description="Pterin-binding domain-containing protein" evidence="15">
    <location>
        <begin position="18"/>
        <end position="437"/>
    </location>
</feature>
<dbReference type="NCBIfam" id="TIGR01496">
    <property type="entry name" value="DHPS"/>
    <property type="match status" value="1"/>
</dbReference>
<proteinExistence type="inferred from homology"/>
<accession>A0AAD9IDN8</accession>
<organism evidence="17 18">
    <name type="scientific">Prototheca wickerhamii</name>
    <dbReference type="NCBI Taxonomy" id="3111"/>
    <lineage>
        <taxon>Eukaryota</taxon>
        <taxon>Viridiplantae</taxon>
        <taxon>Chlorophyta</taxon>
        <taxon>core chlorophytes</taxon>
        <taxon>Trebouxiophyceae</taxon>
        <taxon>Chlorellales</taxon>
        <taxon>Chlorellaceae</taxon>
        <taxon>Prototheca</taxon>
    </lineage>
</organism>
<dbReference type="PROSITE" id="PS00792">
    <property type="entry name" value="DHPS_1"/>
    <property type="match status" value="1"/>
</dbReference>
<name>A0AAD9IDN8_PROWI</name>
<dbReference type="CDD" id="cd00483">
    <property type="entry name" value="HPPK"/>
    <property type="match status" value="1"/>
</dbReference>
<comment type="catalytic activity">
    <reaction evidence="1">
        <text>(7,8-dihydropterin-6-yl)methyl diphosphate + 4-aminobenzoate = 7,8-dihydropteroate + diphosphate</text>
        <dbReference type="Rhea" id="RHEA:19949"/>
        <dbReference type="ChEBI" id="CHEBI:17836"/>
        <dbReference type="ChEBI" id="CHEBI:17839"/>
        <dbReference type="ChEBI" id="CHEBI:33019"/>
        <dbReference type="ChEBI" id="CHEBI:72950"/>
        <dbReference type="EC" id="2.5.1.15"/>
    </reaction>
</comment>
<evidence type="ECO:0000313" key="17">
    <source>
        <dbReference type="EMBL" id="KAK2076028.1"/>
    </source>
</evidence>
<protein>
    <recommendedName>
        <fullName evidence="16">Pterin-binding domain-containing protein</fullName>
    </recommendedName>
</protein>
<keyword evidence="15" id="KW-0732">Signal</keyword>
<dbReference type="GO" id="GO:0016301">
    <property type="term" value="F:kinase activity"/>
    <property type="evidence" value="ECO:0007669"/>
    <property type="project" value="UniProtKB-KW"/>
</dbReference>
<dbReference type="GO" id="GO:0046872">
    <property type="term" value="F:metal ion binding"/>
    <property type="evidence" value="ECO:0007669"/>
    <property type="project" value="UniProtKB-KW"/>
</dbReference>
<keyword evidence="12" id="KW-0460">Magnesium</keyword>
<dbReference type="Gene3D" id="3.20.20.20">
    <property type="entry name" value="Dihydropteroate synthase-like"/>
    <property type="match status" value="1"/>
</dbReference>
<evidence type="ECO:0000256" key="6">
    <source>
        <dbReference type="ARBA" id="ARBA00009951"/>
    </source>
</evidence>
<feature type="signal peptide" evidence="15">
    <location>
        <begin position="1"/>
        <end position="17"/>
    </location>
</feature>
<dbReference type="Pfam" id="PF00809">
    <property type="entry name" value="Pterin_bind"/>
    <property type="match status" value="1"/>
</dbReference>
<dbReference type="PROSITE" id="PS00793">
    <property type="entry name" value="DHPS_2"/>
    <property type="match status" value="1"/>
</dbReference>
<keyword evidence="8" id="KW-0479">Metal-binding</keyword>
<dbReference type="NCBIfam" id="TIGR01498">
    <property type="entry name" value="folK"/>
    <property type="match status" value="1"/>
</dbReference>
<sequence>MVRAVIAIGTNLVLSLARLYESAPQYVVEQPQFLNTAALVSTIRSPLDLLDALKAIEADLGRDFGAIRNGPRPIDLDIVFYGSELVDHPRLTLPHPRWEERTFAGELGASLTRGAAAWAAAGGERRLGSAEAGLAAWLPLGRPAPQQRGLLWGGALRPHVMGILNLTPDSFSDGGALLEAGGGLREALAAARRLVAAGATLLDVGGQSTRPGADLISQEEEAGRVIPFIREMRQCPDLQDVAVSVDTFYSGVAERAVAAGADVVNDVSGGRADPDMLPMVAEAGVPYVLMHSYGPPERMASGGEHLAGAEDIVGQIGDELGQMGARALEAGLLPAQIVLDPGLGFGKTAAQSSQVLGRLGDLQAALAPYGLHRAPLLVGASRKRFLAAPGQPPLERDGASAAAAALAAYQGATVIRTHNVEMTAEAVRIAHDCLTRQ</sequence>
<reference evidence="17" key="1">
    <citation type="submission" date="2021-01" db="EMBL/GenBank/DDBJ databases">
        <authorList>
            <person name="Eckstrom K.M.E."/>
        </authorList>
    </citation>
    <scope>NUCLEOTIDE SEQUENCE</scope>
    <source>
        <strain evidence="17">UVCC 0001</strain>
    </source>
</reference>
<evidence type="ECO:0000256" key="13">
    <source>
        <dbReference type="ARBA" id="ARBA00022909"/>
    </source>
</evidence>
<dbReference type="Gene3D" id="3.30.70.560">
    <property type="entry name" value="7,8-Dihydro-6-hydroxymethylpterin-pyrophosphokinase HPPK"/>
    <property type="match status" value="1"/>
</dbReference>
<dbReference type="InterPro" id="IPR006390">
    <property type="entry name" value="DHP_synth_dom"/>
</dbReference>
<evidence type="ECO:0000256" key="7">
    <source>
        <dbReference type="ARBA" id="ARBA00022679"/>
    </source>
</evidence>
<comment type="pathway">
    <text evidence="5">Cofactor biosynthesis; tetrahydrofolate biosynthesis; 2-amino-4-hydroxy-6-hydroxymethyl-7,8-dihydropteridine diphosphate from 7,8-dihydroneopterin triphosphate: step 4/4.</text>
</comment>
<evidence type="ECO:0000313" key="18">
    <source>
        <dbReference type="Proteomes" id="UP001255856"/>
    </source>
</evidence>
<evidence type="ECO:0000256" key="14">
    <source>
        <dbReference type="ARBA" id="ARBA00023268"/>
    </source>
</evidence>
<comment type="catalytic activity">
    <reaction evidence="2">
        <text>6-hydroxymethyl-7,8-dihydropterin + ATP = (7,8-dihydropterin-6-yl)methyl diphosphate + AMP + H(+)</text>
        <dbReference type="Rhea" id="RHEA:11412"/>
        <dbReference type="ChEBI" id="CHEBI:15378"/>
        <dbReference type="ChEBI" id="CHEBI:30616"/>
        <dbReference type="ChEBI" id="CHEBI:44841"/>
        <dbReference type="ChEBI" id="CHEBI:72950"/>
        <dbReference type="ChEBI" id="CHEBI:456215"/>
        <dbReference type="EC" id="2.7.6.3"/>
    </reaction>
</comment>
<dbReference type="EMBL" id="JASFZW010000012">
    <property type="protein sequence ID" value="KAK2076028.1"/>
    <property type="molecule type" value="Genomic_DNA"/>
</dbReference>
<comment type="similarity">
    <text evidence="6">In the C-terminal section; belongs to the DHPS family.</text>
</comment>
<dbReference type="SUPFAM" id="SSF51717">
    <property type="entry name" value="Dihydropteroate synthetase-like"/>
    <property type="match status" value="1"/>
</dbReference>
<keyword evidence="7" id="KW-0808">Transferase</keyword>
<gene>
    <name evidence="17" type="ORF">QBZ16_001364</name>
</gene>
<dbReference type="PANTHER" id="PTHR20941">
    <property type="entry name" value="FOLATE SYNTHESIS PROTEINS"/>
    <property type="match status" value="1"/>
</dbReference>
<evidence type="ECO:0000256" key="9">
    <source>
        <dbReference type="ARBA" id="ARBA00022741"/>
    </source>
</evidence>
<dbReference type="GO" id="GO:0046656">
    <property type="term" value="P:folic acid biosynthetic process"/>
    <property type="evidence" value="ECO:0007669"/>
    <property type="project" value="UniProtKB-KW"/>
</dbReference>
<dbReference type="PROSITE" id="PS50972">
    <property type="entry name" value="PTERIN_BINDING"/>
    <property type="match status" value="1"/>
</dbReference>
<comment type="caution">
    <text evidence="17">The sequence shown here is derived from an EMBL/GenBank/DDBJ whole genome shotgun (WGS) entry which is preliminary data.</text>
</comment>
<evidence type="ECO:0000256" key="4">
    <source>
        <dbReference type="ARBA" id="ARBA00004763"/>
    </source>
</evidence>
<keyword evidence="11" id="KW-0067">ATP-binding</keyword>
<dbReference type="InterPro" id="IPR000489">
    <property type="entry name" value="Pterin-binding_dom"/>
</dbReference>
<keyword evidence="14" id="KW-0511">Multifunctional enzyme</keyword>
<dbReference type="SUPFAM" id="SSF55083">
    <property type="entry name" value="6-hydroxymethyl-7,8-dihydropterin pyrophosphokinase, HPPK"/>
    <property type="match status" value="1"/>
</dbReference>